<keyword evidence="1" id="KW-1133">Transmembrane helix</keyword>
<protein>
    <submittedName>
        <fullName evidence="3">Adenylate/guanylate cyclase</fullName>
    </submittedName>
</protein>
<dbReference type="InterPro" id="IPR050697">
    <property type="entry name" value="Adenylyl/Guanylyl_Cyclase_3/4"/>
</dbReference>
<dbReference type="OrthoDB" id="9789782at2"/>
<name>A0A1H3Z9D6_9RHOB</name>
<sequence length="744" mass="77151">MSDDARGRGWSRARGGWTRRARRNWPQAVAFVCILGAALASQAAQGSRLSALGNLMADAFQRAAPRPYDPEIPVRVVAVDAASLAVYGQWPWPRTYVAELIERLRALGAASIAFDILFAEPDRTSPERAEAQARLFDARRAPVEPPTGDTAHDAHLARVIAQGGVALAALPSGEAGATRLFERKYGFVVAGSDPSAALPRHPGIEGPLPILSRAAAGFGLGGVGVGESAVARRAQMYAVVEAEEGPVIAPALALEALRLAQGAGGHFLRMSDGSAGGDASAAPALLDARVGAVSIPLSPDGAMWLRYAGPRPERIVSAADILAGPAPDPALAARIGGRIVLVGATAPGLARLVETPLGTAVDSVIVQAEALEQALGGGVLRRPDWSRGVERLALVAACLATLLAAASGSALVGALALAGALTALFGGAWVAFTRYDLLLSPVHPALAAAAQYAALTALTVARSRRESGAVRAQFARFVAPEVVAELTEDPESRLAARGVERELTVMFCDARGFAGLSETLPTDRLIPYLNRVLAAVSEEVLAHGGTVDKYIGDCVMAFWNAPLPAADHADRALRAMFAIRAAQERLNAEFAAQGLPPLTLGVGVNTGVCSVGLMGGPRRLEYSCVGDAVNVASRLQDLTKDYGAWNLVGEATFRAARGWRGVALDVAAIRGRARPERIWTVAGPEDGAPRPDLDALQAALDAAARARAQGGDLDAALDRVESAASADVDVVRLRRALGGRAGSA</sequence>
<keyword evidence="4" id="KW-1185">Reference proteome</keyword>
<keyword evidence="1" id="KW-0472">Membrane</keyword>
<dbReference type="SMART" id="SM01080">
    <property type="entry name" value="CHASE2"/>
    <property type="match status" value="1"/>
</dbReference>
<dbReference type="STRING" id="89524.SAMN05444370_103443"/>
<dbReference type="PANTHER" id="PTHR43081">
    <property type="entry name" value="ADENYLATE CYCLASE, TERMINAL-DIFFERENTIATION SPECIFIC-RELATED"/>
    <property type="match status" value="1"/>
</dbReference>
<keyword evidence="1" id="KW-0812">Transmembrane</keyword>
<feature type="transmembrane region" description="Helical" evidence="1">
    <location>
        <begin position="412"/>
        <end position="432"/>
    </location>
</feature>
<dbReference type="PROSITE" id="PS50125">
    <property type="entry name" value="GUANYLATE_CYCLASE_2"/>
    <property type="match status" value="1"/>
</dbReference>
<dbReference type="RefSeq" id="WP_093251228.1">
    <property type="nucleotide sequence ID" value="NZ_FNQM01000003.1"/>
</dbReference>
<dbReference type="SMART" id="SM00044">
    <property type="entry name" value="CYCc"/>
    <property type="match status" value="1"/>
</dbReference>
<dbReference type="CDD" id="cd07302">
    <property type="entry name" value="CHD"/>
    <property type="match status" value="1"/>
</dbReference>
<feature type="domain" description="Guanylate cyclase" evidence="2">
    <location>
        <begin position="504"/>
        <end position="636"/>
    </location>
</feature>
<evidence type="ECO:0000256" key="1">
    <source>
        <dbReference type="SAM" id="Phobius"/>
    </source>
</evidence>
<evidence type="ECO:0000259" key="2">
    <source>
        <dbReference type="PROSITE" id="PS50125"/>
    </source>
</evidence>
<accession>A0A1H3Z9D6</accession>
<proteinExistence type="predicted"/>
<feature type="transmembrane region" description="Helical" evidence="1">
    <location>
        <begin position="444"/>
        <end position="461"/>
    </location>
</feature>
<dbReference type="AlphaFoldDB" id="A0A1H3Z9D6"/>
<dbReference type="Pfam" id="PF00211">
    <property type="entry name" value="Guanylate_cyc"/>
    <property type="match status" value="1"/>
</dbReference>
<dbReference type="EMBL" id="FNQM01000003">
    <property type="protein sequence ID" value="SEA20148.1"/>
    <property type="molecule type" value="Genomic_DNA"/>
</dbReference>
<dbReference type="PANTHER" id="PTHR43081:SF1">
    <property type="entry name" value="ADENYLATE CYCLASE, TERMINAL-DIFFERENTIATION SPECIFIC"/>
    <property type="match status" value="1"/>
</dbReference>
<dbReference type="GO" id="GO:0009190">
    <property type="term" value="P:cyclic nucleotide biosynthetic process"/>
    <property type="evidence" value="ECO:0007669"/>
    <property type="project" value="InterPro"/>
</dbReference>
<gene>
    <name evidence="3" type="ORF">SAMN05444370_103443</name>
</gene>
<reference evidence="3 4" key="1">
    <citation type="submission" date="2016-10" db="EMBL/GenBank/DDBJ databases">
        <authorList>
            <person name="de Groot N.N."/>
        </authorList>
    </citation>
    <scope>NUCLEOTIDE SEQUENCE [LARGE SCALE GENOMIC DNA]</scope>
    <source>
        <strain evidence="3 4">DSM 15345</strain>
    </source>
</reference>
<dbReference type="GO" id="GO:0004016">
    <property type="term" value="F:adenylate cyclase activity"/>
    <property type="evidence" value="ECO:0007669"/>
    <property type="project" value="UniProtKB-ARBA"/>
</dbReference>
<dbReference type="InterPro" id="IPR007890">
    <property type="entry name" value="CHASE2"/>
</dbReference>
<evidence type="ECO:0000313" key="4">
    <source>
        <dbReference type="Proteomes" id="UP000198703"/>
    </source>
</evidence>
<organism evidence="3 4">
    <name type="scientific">Rubrimonas cliftonensis</name>
    <dbReference type="NCBI Taxonomy" id="89524"/>
    <lineage>
        <taxon>Bacteria</taxon>
        <taxon>Pseudomonadati</taxon>
        <taxon>Pseudomonadota</taxon>
        <taxon>Alphaproteobacteria</taxon>
        <taxon>Rhodobacterales</taxon>
        <taxon>Paracoccaceae</taxon>
        <taxon>Rubrimonas</taxon>
    </lineage>
</organism>
<dbReference type="GO" id="GO:0035556">
    <property type="term" value="P:intracellular signal transduction"/>
    <property type="evidence" value="ECO:0007669"/>
    <property type="project" value="InterPro"/>
</dbReference>
<dbReference type="Gene3D" id="3.30.70.1230">
    <property type="entry name" value="Nucleotide cyclase"/>
    <property type="match status" value="1"/>
</dbReference>
<dbReference type="Proteomes" id="UP000198703">
    <property type="component" value="Unassembled WGS sequence"/>
</dbReference>
<dbReference type="InterPro" id="IPR001054">
    <property type="entry name" value="A/G_cyclase"/>
</dbReference>
<dbReference type="SUPFAM" id="SSF55073">
    <property type="entry name" value="Nucleotide cyclase"/>
    <property type="match status" value="1"/>
</dbReference>
<dbReference type="Pfam" id="PF05226">
    <property type="entry name" value="CHASE2"/>
    <property type="match status" value="1"/>
</dbReference>
<dbReference type="InterPro" id="IPR029787">
    <property type="entry name" value="Nucleotide_cyclase"/>
</dbReference>
<evidence type="ECO:0000313" key="3">
    <source>
        <dbReference type="EMBL" id="SEA20148.1"/>
    </source>
</evidence>